<feature type="domain" description="Acyl-CoA oxidase/dehydrogenase middle" evidence="6">
    <location>
        <begin position="122"/>
        <end position="217"/>
    </location>
</feature>
<dbReference type="PANTHER" id="PTHR43884">
    <property type="entry name" value="ACYL-COA DEHYDROGENASE"/>
    <property type="match status" value="1"/>
</dbReference>
<proteinExistence type="inferred from homology"/>
<comment type="cofactor">
    <cofactor evidence="1">
        <name>FAD</name>
        <dbReference type="ChEBI" id="CHEBI:57692"/>
    </cofactor>
</comment>
<organism evidence="8">
    <name type="scientific">marine metagenome</name>
    <dbReference type="NCBI Taxonomy" id="408172"/>
    <lineage>
        <taxon>unclassified sequences</taxon>
        <taxon>metagenomes</taxon>
        <taxon>ecological metagenomes</taxon>
    </lineage>
</organism>
<name>A0A383A069_9ZZZZ</name>
<accession>A0A383A069</accession>
<dbReference type="InterPro" id="IPR006091">
    <property type="entry name" value="Acyl-CoA_Oxase/DH_mid-dom"/>
</dbReference>
<protein>
    <recommendedName>
        <fullName evidence="9">Acyl-CoA dehydrogenase/oxidase N-terminal domain-containing protein</fullName>
    </recommendedName>
</protein>
<dbReference type="Gene3D" id="1.10.540.10">
    <property type="entry name" value="Acyl-CoA dehydrogenase/oxidase, N-terminal domain"/>
    <property type="match status" value="1"/>
</dbReference>
<evidence type="ECO:0000259" key="7">
    <source>
        <dbReference type="Pfam" id="PF02771"/>
    </source>
</evidence>
<dbReference type="InterPro" id="IPR009100">
    <property type="entry name" value="AcylCoA_DH/oxidase_NM_dom_sf"/>
</dbReference>
<dbReference type="InterPro" id="IPR046373">
    <property type="entry name" value="Acyl-CoA_Oxase/DH_mid-dom_sf"/>
</dbReference>
<sequence length="239" mass="26008">MAEVNKDIQTQIISLVSDFVSRDVLPVVKDLEDKDVYPEDLIDQMADLGLFGITIPKEYGGMGLDHITFAMIFEELSKGWMSLTGPIGTHHVMASIISNFGTSNQKDRWLPKMASGEIRGGLGLTEPSGGSDIQAIQTKAIKNGQYYEITGSKMFITNGDHGHAFAVLAKTDENSMPPYKGMSCFIVSKKTPGFSVGKKLDKLGYKGVSTCELIFQRAKVSETELVGEVEGKGFSQVLS</sequence>
<evidence type="ECO:0008006" key="9">
    <source>
        <dbReference type="Google" id="ProtNLM"/>
    </source>
</evidence>
<dbReference type="EMBL" id="UINC01187958">
    <property type="protein sequence ID" value="SVE00950.1"/>
    <property type="molecule type" value="Genomic_DNA"/>
</dbReference>
<keyword evidence="5" id="KW-0560">Oxidoreductase</keyword>
<dbReference type="SUPFAM" id="SSF56645">
    <property type="entry name" value="Acyl-CoA dehydrogenase NM domain-like"/>
    <property type="match status" value="1"/>
</dbReference>
<dbReference type="InterPro" id="IPR006089">
    <property type="entry name" value="Acyl-CoA_DH_CS"/>
</dbReference>
<keyword evidence="4" id="KW-0274">FAD</keyword>
<dbReference type="PANTHER" id="PTHR43884:SF12">
    <property type="entry name" value="ISOVALERYL-COA DEHYDROGENASE, MITOCHONDRIAL-RELATED"/>
    <property type="match status" value="1"/>
</dbReference>
<keyword evidence="3" id="KW-0285">Flavoprotein</keyword>
<dbReference type="Gene3D" id="2.40.110.10">
    <property type="entry name" value="Butyryl-CoA Dehydrogenase, subunit A, domain 2"/>
    <property type="match status" value="1"/>
</dbReference>
<reference evidence="8" key="1">
    <citation type="submission" date="2018-05" db="EMBL/GenBank/DDBJ databases">
        <authorList>
            <person name="Lanie J.A."/>
            <person name="Ng W.-L."/>
            <person name="Kazmierczak K.M."/>
            <person name="Andrzejewski T.M."/>
            <person name="Davidsen T.M."/>
            <person name="Wayne K.J."/>
            <person name="Tettelin H."/>
            <person name="Glass J.I."/>
            <person name="Rusch D."/>
            <person name="Podicherti R."/>
            <person name="Tsui H.-C.T."/>
            <person name="Winkler M.E."/>
        </authorList>
    </citation>
    <scope>NUCLEOTIDE SEQUENCE</scope>
</reference>
<feature type="non-terminal residue" evidence="8">
    <location>
        <position position="239"/>
    </location>
</feature>
<dbReference type="Pfam" id="PF02771">
    <property type="entry name" value="Acyl-CoA_dh_N"/>
    <property type="match status" value="1"/>
</dbReference>
<evidence type="ECO:0000256" key="4">
    <source>
        <dbReference type="ARBA" id="ARBA00022827"/>
    </source>
</evidence>
<evidence type="ECO:0000256" key="1">
    <source>
        <dbReference type="ARBA" id="ARBA00001974"/>
    </source>
</evidence>
<evidence type="ECO:0000259" key="6">
    <source>
        <dbReference type="Pfam" id="PF02770"/>
    </source>
</evidence>
<evidence type="ECO:0000256" key="5">
    <source>
        <dbReference type="ARBA" id="ARBA00023002"/>
    </source>
</evidence>
<evidence type="ECO:0000256" key="3">
    <source>
        <dbReference type="ARBA" id="ARBA00022630"/>
    </source>
</evidence>
<dbReference type="GO" id="GO:0003995">
    <property type="term" value="F:acyl-CoA dehydrogenase activity"/>
    <property type="evidence" value="ECO:0007669"/>
    <property type="project" value="InterPro"/>
</dbReference>
<dbReference type="Pfam" id="PF02770">
    <property type="entry name" value="Acyl-CoA_dh_M"/>
    <property type="match status" value="1"/>
</dbReference>
<dbReference type="AlphaFoldDB" id="A0A383A069"/>
<dbReference type="FunFam" id="2.40.110.10:FF:000002">
    <property type="entry name" value="Acyl-CoA dehydrogenase fadE12"/>
    <property type="match status" value="1"/>
</dbReference>
<evidence type="ECO:0000256" key="2">
    <source>
        <dbReference type="ARBA" id="ARBA00009347"/>
    </source>
</evidence>
<feature type="domain" description="Acyl-CoA dehydrogenase/oxidase N-terminal" evidence="7">
    <location>
        <begin position="9"/>
        <end position="117"/>
    </location>
</feature>
<dbReference type="PROSITE" id="PS00072">
    <property type="entry name" value="ACYL_COA_DH_1"/>
    <property type="match status" value="1"/>
</dbReference>
<evidence type="ECO:0000313" key="8">
    <source>
        <dbReference type="EMBL" id="SVE00950.1"/>
    </source>
</evidence>
<dbReference type="InterPro" id="IPR013786">
    <property type="entry name" value="AcylCoA_DH/ox_N"/>
</dbReference>
<gene>
    <name evidence="8" type="ORF">METZ01_LOCUS453804</name>
</gene>
<comment type="similarity">
    <text evidence="2">Belongs to the acyl-CoA dehydrogenase family.</text>
</comment>
<dbReference type="InterPro" id="IPR037069">
    <property type="entry name" value="AcylCoA_DH/ox_N_sf"/>
</dbReference>
<dbReference type="GO" id="GO:0050660">
    <property type="term" value="F:flavin adenine dinucleotide binding"/>
    <property type="evidence" value="ECO:0007669"/>
    <property type="project" value="InterPro"/>
</dbReference>